<dbReference type="Proteomes" id="UP000584642">
    <property type="component" value="Unassembled WGS sequence"/>
</dbReference>
<comment type="subcellular location">
    <subcellularLocation>
        <location evidence="1 7">Cell membrane</location>
        <topology evidence="1 7">Multi-pass membrane protein</topology>
    </subcellularLocation>
</comment>
<feature type="transmembrane region" description="Helical" evidence="7">
    <location>
        <begin position="88"/>
        <end position="110"/>
    </location>
</feature>
<keyword evidence="10" id="KW-1185">Reference proteome</keyword>
<evidence type="ECO:0000313" key="9">
    <source>
        <dbReference type="EMBL" id="NYZ19923.1"/>
    </source>
</evidence>
<reference evidence="9 10" key="1">
    <citation type="submission" date="2020-05" db="EMBL/GenBank/DDBJ databases">
        <title>Azospirillum oleiclasticum sp. nov, a nitrogen-fixing and heavy crude oil-emulsifying bacterium isolated from the crude oil of Yumen Oilfield.</title>
        <authorList>
            <person name="Wu D."/>
            <person name="Cai M."/>
            <person name="Zhang X."/>
        </authorList>
    </citation>
    <scope>NUCLEOTIDE SEQUENCE [LARGE SCALE GENOMIC DNA]</scope>
    <source>
        <strain evidence="9 10">ROY-1-1-2</strain>
    </source>
</reference>
<keyword evidence="6 7" id="KW-0472">Membrane</keyword>
<dbReference type="Pfam" id="PF00528">
    <property type="entry name" value="BPD_transp_1"/>
    <property type="match status" value="1"/>
</dbReference>
<comment type="similarity">
    <text evidence="7">Belongs to the binding-protein-dependent transport system permease family.</text>
</comment>
<evidence type="ECO:0000259" key="8">
    <source>
        <dbReference type="PROSITE" id="PS50928"/>
    </source>
</evidence>
<evidence type="ECO:0000256" key="5">
    <source>
        <dbReference type="ARBA" id="ARBA00022989"/>
    </source>
</evidence>
<keyword evidence="3" id="KW-1003">Cell membrane</keyword>
<keyword evidence="5 7" id="KW-1133">Transmembrane helix</keyword>
<evidence type="ECO:0000256" key="4">
    <source>
        <dbReference type="ARBA" id="ARBA00022692"/>
    </source>
</evidence>
<keyword evidence="2 7" id="KW-0813">Transport</keyword>
<dbReference type="EMBL" id="JABFDB010000004">
    <property type="protein sequence ID" value="NYZ19923.1"/>
    <property type="molecule type" value="Genomic_DNA"/>
</dbReference>
<proteinExistence type="inferred from homology"/>
<dbReference type="InterPro" id="IPR000515">
    <property type="entry name" value="MetI-like"/>
</dbReference>
<name>A0ABX2T9U3_9PROT</name>
<comment type="caution">
    <text evidence="9">The sequence shown here is derived from an EMBL/GenBank/DDBJ whole genome shotgun (WGS) entry which is preliminary data.</text>
</comment>
<evidence type="ECO:0000256" key="1">
    <source>
        <dbReference type="ARBA" id="ARBA00004651"/>
    </source>
</evidence>
<feature type="domain" description="ABC transmembrane type-1" evidence="8">
    <location>
        <begin position="54"/>
        <end position="238"/>
    </location>
</feature>
<organism evidence="9 10">
    <name type="scientific">Azospirillum oleiclasticum</name>
    <dbReference type="NCBI Taxonomy" id="2735135"/>
    <lineage>
        <taxon>Bacteria</taxon>
        <taxon>Pseudomonadati</taxon>
        <taxon>Pseudomonadota</taxon>
        <taxon>Alphaproteobacteria</taxon>
        <taxon>Rhodospirillales</taxon>
        <taxon>Azospirillaceae</taxon>
        <taxon>Azospirillum</taxon>
    </lineage>
</organism>
<dbReference type="Gene3D" id="1.10.3720.10">
    <property type="entry name" value="MetI-like"/>
    <property type="match status" value="1"/>
</dbReference>
<accession>A0ABX2T9U3</accession>
<dbReference type="PROSITE" id="PS50928">
    <property type="entry name" value="ABC_TM1"/>
    <property type="match status" value="1"/>
</dbReference>
<dbReference type="PANTHER" id="PTHR30151">
    <property type="entry name" value="ALKANE SULFONATE ABC TRANSPORTER-RELATED, MEMBRANE SUBUNIT"/>
    <property type="match status" value="1"/>
</dbReference>
<dbReference type="CDD" id="cd06261">
    <property type="entry name" value="TM_PBP2"/>
    <property type="match status" value="1"/>
</dbReference>
<evidence type="ECO:0000256" key="3">
    <source>
        <dbReference type="ARBA" id="ARBA00022475"/>
    </source>
</evidence>
<evidence type="ECO:0000256" key="6">
    <source>
        <dbReference type="ARBA" id="ARBA00023136"/>
    </source>
</evidence>
<evidence type="ECO:0000256" key="7">
    <source>
        <dbReference type="RuleBase" id="RU363032"/>
    </source>
</evidence>
<evidence type="ECO:0000313" key="10">
    <source>
        <dbReference type="Proteomes" id="UP000584642"/>
    </source>
</evidence>
<dbReference type="PANTHER" id="PTHR30151:SF41">
    <property type="entry name" value="ABC TRANSPORTER PERMEASE PROTEIN"/>
    <property type="match status" value="1"/>
</dbReference>
<feature type="transmembrane region" description="Helical" evidence="7">
    <location>
        <begin position="62"/>
        <end position="81"/>
    </location>
</feature>
<dbReference type="InterPro" id="IPR035906">
    <property type="entry name" value="MetI-like_sf"/>
</dbReference>
<feature type="transmembrane region" description="Helical" evidence="7">
    <location>
        <begin position="216"/>
        <end position="234"/>
    </location>
</feature>
<evidence type="ECO:0000256" key="2">
    <source>
        <dbReference type="ARBA" id="ARBA00022448"/>
    </source>
</evidence>
<keyword evidence="4 7" id="KW-0812">Transmembrane</keyword>
<gene>
    <name evidence="9" type="ORF">HND93_09375</name>
</gene>
<sequence length="248" mass="26875">MRSTFVPQIAALLGLLFLWEAVVLAFNVPAHVMPTASAVLQDIGTGAALIGRGVARTLLETLLGFAIGAMVGFAFGAAFAWSRALERVLFPLFILSQAIPVIAFGALVVMWLGNGIWSKVAIAAYLTAFPVTVNTCRGMRSVDPQRVALLRSFGAGDWRVFWSLQVPFALPSIMAALKLGISLGLIGAIVGEWFGDTVGLGILLLQAMYMENMPRLWAVILVCGVIGIALYALMEAIERRWVWWRPEL</sequence>
<protein>
    <submittedName>
        <fullName evidence="9">ABC transporter permease</fullName>
    </submittedName>
</protein>
<feature type="transmembrane region" description="Helical" evidence="7">
    <location>
        <begin position="183"/>
        <end position="204"/>
    </location>
</feature>
<dbReference type="SUPFAM" id="SSF161098">
    <property type="entry name" value="MetI-like"/>
    <property type="match status" value="1"/>
</dbReference>
<dbReference type="RefSeq" id="WP_180281680.1">
    <property type="nucleotide sequence ID" value="NZ_JABFDB010000004.1"/>
</dbReference>